<dbReference type="HOGENOM" id="CLU_3335705_0_0_1"/>
<sequence>MCLGGLVDSFFMTPFDFGLDPSFPIMRRNSCLLGQMDQ</sequence>
<dbReference type="AlphaFoldDB" id="A0A099NT91"/>
<accession>A0A099NT91</accession>
<proteinExistence type="predicted"/>
<evidence type="ECO:0000313" key="2">
    <source>
        <dbReference type="Proteomes" id="UP000029867"/>
    </source>
</evidence>
<reference evidence="2" key="1">
    <citation type="journal article" date="2014" name="Microb. Cell Fact.">
        <title>Exploiting Issatchenkia orientalis SD108 for succinic acid production.</title>
        <authorList>
            <person name="Xiao H."/>
            <person name="Shao Z."/>
            <person name="Jiang Y."/>
            <person name="Dole S."/>
            <person name="Zhao H."/>
        </authorList>
    </citation>
    <scope>NUCLEOTIDE SEQUENCE [LARGE SCALE GENOMIC DNA]</scope>
    <source>
        <strain evidence="2">SD108</strain>
    </source>
</reference>
<protein>
    <submittedName>
        <fullName evidence="1">Uncharacterized protein</fullName>
    </submittedName>
</protein>
<dbReference type="Proteomes" id="UP000029867">
    <property type="component" value="Unassembled WGS sequence"/>
</dbReference>
<dbReference type="EMBL" id="JQFK01000978">
    <property type="protein sequence ID" value="KGK35091.1"/>
    <property type="molecule type" value="Genomic_DNA"/>
</dbReference>
<evidence type="ECO:0000313" key="1">
    <source>
        <dbReference type="EMBL" id="KGK35091.1"/>
    </source>
</evidence>
<organism evidence="1 2">
    <name type="scientific">Pichia kudriavzevii</name>
    <name type="common">Yeast</name>
    <name type="synonym">Issatchenkia orientalis</name>
    <dbReference type="NCBI Taxonomy" id="4909"/>
    <lineage>
        <taxon>Eukaryota</taxon>
        <taxon>Fungi</taxon>
        <taxon>Dikarya</taxon>
        <taxon>Ascomycota</taxon>
        <taxon>Saccharomycotina</taxon>
        <taxon>Pichiomycetes</taxon>
        <taxon>Pichiales</taxon>
        <taxon>Pichiaceae</taxon>
        <taxon>Pichia</taxon>
    </lineage>
</organism>
<gene>
    <name evidence="1" type="ORF">JL09_g5759</name>
</gene>
<name>A0A099NT91_PICKU</name>
<comment type="caution">
    <text evidence="1">The sequence shown here is derived from an EMBL/GenBank/DDBJ whole genome shotgun (WGS) entry which is preliminary data.</text>
</comment>